<evidence type="ECO:0000259" key="11">
    <source>
        <dbReference type="Pfam" id="PF00593"/>
    </source>
</evidence>
<dbReference type="STRING" id="1123401.GCA_000621325_02803"/>
<dbReference type="InterPro" id="IPR037066">
    <property type="entry name" value="Plug_dom_sf"/>
</dbReference>
<dbReference type="Proteomes" id="UP000192491">
    <property type="component" value="Unassembled WGS sequence"/>
</dbReference>
<keyword evidence="5 9" id="KW-0798">TonB box</keyword>
<evidence type="ECO:0000256" key="5">
    <source>
        <dbReference type="ARBA" id="ARBA00023077"/>
    </source>
</evidence>
<dbReference type="CDD" id="cd01347">
    <property type="entry name" value="ligand_gated_channel"/>
    <property type="match status" value="1"/>
</dbReference>
<organism evidence="13 14">
    <name type="scientific">Thiothrix lacustris</name>
    <dbReference type="NCBI Taxonomy" id="525917"/>
    <lineage>
        <taxon>Bacteria</taxon>
        <taxon>Pseudomonadati</taxon>
        <taxon>Pseudomonadota</taxon>
        <taxon>Gammaproteobacteria</taxon>
        <taxon>Thiotrichales</taxon>
        <taxon>Thiotrichaceae</taxon>
        <taxon>Thiothrix</taxon>
    </lineage>
</organism>
<evidence type="ECO:0000256" key="2">
    <source>
        <dbReference type="ARBA" id="ARBA00022448"/>
    </source>
</evidence>
<dbReference type="GO" id="GO:0015344">
    <property type="term" value="F:siderophore uptake transmembrane transporter activity"/>
    <property type="evidence" value="ECO:0007669"/>
    <property type="project" value="TreeGrafter"/>
</dbReference>
<dbReference type="GO" id="GO:0009279">
    <property type="term" value="C:cell outer membrane"/>
    <property type="evidence" value="ECO:0007669"/>
    <property type="project" value="UniProtKB-SubCell"/>
</dbReference>
<dbReference type="EMBL" id="MTEJ01000065">
    <property type="protein sequence ID" value="OQX12479.1"/>
    <property type="molecule type" value="Genomic_DNA"/>
</dbReference>
<accession>A0A1Y1QS17</accession>
<dbReference type="PROSITE" id="PS52016">
    <property type="entry name" value="TONB_DEPENDENT_REC_3"/>
    <property type="match status" value="1"/>
</dbReference>
<evidence type="ECO:0000256" key="7">
    <source>
        <dbReference type="ARBA" id="ARBA00023237"/>
    </source>
</evidence>
<evidence type="ECO:0000313" key="13">
    <source>
        <dbReference type="EMBL" id="OQX12479.1"/>
    </source>
</evidence>
<sequence>MQFLIKILEGSPMQHALTRLTLLSSLLIFSAALCAEDTLVVDIKATKKAVSPNEAKPLSTERRAVLPADGGDFLKQLNGVSGSRFGGRGLEPIIRGQSQTQLNVLLDGAYVHGGCPNRMDPPASWAALETYEKVTVEKGVQTLQHGSGGSGGTVLFERDTRSILDPEDGWSGKVSATTMSNGVSHDVSADVTKSFQQGYARVFTQDRNADNYKDGDGKEVRASYNHKQAGVVLGLTPTEDRLLEYSYENNDFSDALYPGASMDSPEESGTIQRLKYQDKLDGNINHIEADVYSSNVDHLMDNYSLLPQTGTKMAVPTTSDTVGGKLALTSSIGDTDVTYGVNVQNRERNAENKNISAGGTVTGLMWPEASTDQTGIFAEATRKFATGDKLKYGVRVDQVDAAAAKAGVVAGGRTANQNYTAVYGYGATDKEETNVSGLLRYDKALNDTTTAFAGVSRTVRTADETERFISKWGATAPDRWVGNPNINPEKHNQLDLGISQQRGKVRWTGTVFADQVDDYILRDKVITGAQTGAQIYRNVDAEILGAELGTETKLTDKLRLAADVAYVKRTDTTDDRPIAQTPPVNGKVQLDYNAGKWSGGTRVRFAAGQDRIDTAMIGATEVGESAGYASLDAYGRYRLNKSTQVRFGVDNVLDKTYAEHVSRRNLDLGGTLERVNEAGRSAWLKLETEF</sequence>
<feature type="signal peptide" evidence="10">
    <location>
        <begin position="1"/>
        <end position="35"/>
    </location>
</feature>
<protein>
    <submittedName>
        <fullName evidence="13">TonB-dependent copper receptor</fullName>
    </submittedName>
</protein>
<keyword evidence="13" id="KW-0675">Receptor</keyword>
<evidence type="ECO:0000256" key="6">
    <source>
        <dbReference type="ARBA" id="ARBA00023136"/>
    </source>
</evidence>
<evidence type="ECO:0000256" key="10">
    <source>
        <dbReference type="SAM" id="SignalP"/>
    </source>
</evidence>
<dbReference type="InterPro" id="IPR000531">
    <property type="entry name" value="Beta-barrel_TonB"/>
</dbReference>
<proteinExistence type="inferred from homology"/>
<dbReference type="InterPro" id="IPR036942">
    <property type="entry name" value="Beta-barrel_TonB_sf"/>
</dbReference>
<evidence type="ECO:0000256" key="1">
    <source>
        <dbReference type="ARBA" id="ARBA00004571"/>
    </source>
</evidence>
<comment type="caution">
    <text evidence="13">The sequence shown here is derived from an EMBL/GenBank/DDBJ whole genome shotgun (WGS) entry which is preliminary data.</text>
</comment>
<evidence type="ECO:0000256" key="4">
    <source>
        <dbReference type="ARBA" id="ARBA00022692"/>
    </source>
</evidence>
<keyword evidence="6 8" id="KW-0472">Membrane</keyword>
<comment type="similarity">
    <text evidence="8 9">Belongs to the TonB-dependent receptor family.</text>
</comment>
<dbReference type="InterPro" id="IPR010100">
    <property type="entry name" value="TonB-dep_Cu_rcpt"/>
</dbReference>
<dbReference type="Gene3D" id="2.170.130.10">
    <property type="entry name" value="TonB-dependent receptor, plug domain"/>
    <property type="match status" value="1"/>
</dbReference>
<reference evidence="13 14" key="1">
    <citation type="submission" date="2017-01" db="EMBL/GenBank/DDBJ databases">
        <title>Novel large sulfur bacteria in the metagenomes of groundwater-fed chemosynthetic microbial mats in the Lake Huron basin.</title>
        <authorList>
            <person name="Sharrar A.M."/>
            <person name="Flood B.E."/>
            <person name="Bailey J.V."/>
            <person name="Jones D.S."/>
            <person name="Biddanda B."/>
            <person name="Ruberg S.A."/>
            <person name="Marcus D.N."/>
            <person name="Dick G.J."/>
        </authorList>
    </citation>
    <scope>NUCLEOTIDE SEQUENCE [LARGE SCALE GENOMIC DNA]</scope>
    <source>
        <strain evidence="13">A8</strain>
    </source>
</reference>
<dbReference type="AlphaFoldDB" id="A0A1Y1QS17"/>
<keyword evidence="10" id="KW-0732">Signal</keyword>
<keyword evidence="3 8" id="KW-1134">Transmembrane beta strand</keyword>
<dbReference type="InterPro" id="IPR012910">
    <property type="entry name" value="Plug_dom"/>
</dbReference>
<evidence type="ECO:0000256" key="3">
    <source>
        <dbReference type="ARBA" id="ARBA00022452"/>
    </source>
</evidence>
<feature type="domain" description="TonB-dependent receptor plug" evidence="12">
    <location>
        <begin position="70"/>
        <end position="153"/>
    </location>
</feature>
<dbReference type="Gene3D" id="2.40.170.20">
    <property type="entry name" value="TonB-dependent receptor, beta-barrel domain"/>
    <property type="match status" value="1"/>
</dbReference>
<keyword evidence="7 8" id="KW-0998">Cell outer membrane</keyword>
<dbReference type="NCBIfam" id="TIGR01778">
    <property type="entry name" value="TonB-copper"/>
    <property type="match status" value="1"/>
</dbReference>
<dbReference type="Pfam" id="PF00593">
    <property type="entry name" value="TonB_dep_Rec_b-barrel"/>
    <property type="match status" value="1"/>
</dbReference>
<gene>
    <name evidence="13" type="ORF">BWK73_14835</name>
</gene>
<comment type="subcellular location">
    <subcellularLocation>
        <location evidence="1 8">Cell outer membrane</location>
        <topology evidence="1 8">Multi-pass membrane protein</topology>
    </subcellularLocation>
</comment>
<name>A0A1Y1QS17_9GAMM</name>
<dbReference type="GO" id="GO:0044718">
    <property type="term" value="P:siderophore transmembrane transport"/>
    <property type="evidence" value="ECO:0007669"/>
    <property type="project" value="TreeGrafter"/>
</dbReference>
<dbReference type="Pfam" id="PF07715">
    <property type="entry name" value="Plug"/>
    <property type="match status" value="1"/>
</dbReference>
<dbReference type="InterPro" id="IPR039426">
    <property type="entry name" value="TonB-dep_rcpt-like"/>
</dbReference>
<evidence type="ECO:0000256" key="9">
    <source>
        <dbReference type="RuleBase" id="RU003357"/>
    </source>
</evidence>
<dbReference type="PANTHER" id="PTHR30069">
    <property type="entry name" value="TONB-DEPENDENT OUTER MEMBRANE RECEPTOR"/>
    <property type="match status" value="1"/>
</dbReference>
<dbReference type="SUPFAM" id="SSF56935">
    <property type="entry name" value="Porins"/>
    <property type="match status" value="1"/>
</dbReference>
<dbReference type="PANTHER" id="PTHR30069:SF49">
    <property type="entry name" value="OUTER MEMBRANE PROTEIN C"/>
    <property type="match status" value="1"/>
</dbReference>
<evidence type="ECO:0000313" key="14">
    <source>
        <dbReference type="Proteomes" id="UP000192491"/>
    </source>
</evidence>
<evidence type="ECO:0000259" key="12">
    <source>
        <dbReference type="Pfam" id="PF07715"/>
    </source>
</evidence>
<evidence type="ECO:0000256" key="8">
    <source>
        <dbReference type="PROSITE-ProRule" id="PRU01360"/>
    </source>
</evidence>
<keyword evidence="4 8" id="KW-0812">Transmembrane</keyword>
<feature type="chain" id="PRO_5013254236" evidence="10">
    <location>
        <begin position="36"/>
        <end position="690"/>
    </location>
</feature>
<feature type="domain" description="TonB-dependent receptor-like beta-barrel" evidence="11">
    <location>
        <begin position="206"/>
        <end position="652"/>
    </location>
</feature>
<keyword evidence="2 8" id="KW-0813">Transport</keyword>